<dbReference type="EMBL" id="JAADJT010000005">
    <property type="protein sequence ID" value="NGZ85178.1"/>
    <property type="molecule type" value="Genomic_DNA"/>
</dbReference>
<evidence type="ECO:0000313" key="4">
    <source>
        <dbReference type="Proteomes" id="UP000666369"/>
    </source>
</evidence>
<protein>
    <submittedName>
        <fullName evidence="3">FAD-binding oxidoreductase</fullName>
    </submittedName>
</protein>
<sequence length="427" mass="46225">MTSTSHAQSYYAASANPAPSRPPLLGETVCDVCVVGAGYTGLNTALHLTEAGYKVVVLEQARVGWGASGRNGGQIVHSYSRDIDVIESSYGKEVARPLAEMMFEGAALLRANVAKYDIQCDLKDGGVYAAMTSKKAGQLEEHKALWEKWGNRHLTLTDDPREIGKFVQSDRYRAILVDASGGHFHPLNLALGEAAAVERNGGVIHELSAVTRIERGAEPVVHTAGGQVRARFVVVACNAYIGDLEPKLASRSMPCGTQVLATEPLGGLADQLLPADCCVEDNNYLLDYFRLSGDKRMIYGGGVIYGARDLAHIASVIAPKMWRTFPQLKDVKIDYAWTGNFSLTLSRLPEVGKLSDNIFYSQGCSGHGVTFTHLIGRLMADAIRGQAEGFAAFERLPHLPFPGGRSLRVPLTALGAYWYSLRDRLGV</sequence>
<proteinExistence type="predicted"/>
<keyword evidence="4" id="KW-1185">Reference proteome</keyword>
<reference evidence="4" key="1">
    <citation type="submission" date="2023-07" db="EMBL/GenBank/DDBJ databases">
        <title>Duganella aceri sp. nov., isolated from tree sap.</title>
        <authorList>
            <person name="Kim I.S."/>
        </authorList>
    </citation>
    <scope>NUCLEOTIDE SEQUENCE [LARGE SCALE GENOMIC DNA]</scope>
    <source>
        <strain evidence="4">SAP-35</strain>
    </source>
</reference>
<evidence type="ECO:0000259" key="2">
    <source>
        <dbReference type="PROSITE" id="PS50206"/>
    </source>
</evidence>
<dbReference type="RefSeq" id="WP_166103375.1">
    <property type="nucleotide sequence ID" value="NZ_JAADJT010000005.1"/>
</dbReference>
<dbReference type="InterPro" id="IPR001763">
    <property type="entry name" value="Rhodanese-like_dom"/>
</dbReference>
<dbReference type="PANTHER" id="PTHR13847">
    <property type="entry name" value="SARCOSINE DEHYDROGENASE-RELATED"/>
    <property type="match status" value="1"/>
</dbReference>
<evidence type="ECO:0000256" key="1">
    <source>
        <dbReference type="ARBA" id="ARBA00023002"/>
    </source>
</evidence>
<dbReference type="InterPro" id="IPR006076">
    <property type="entry name" value="FAD-dep_OxRdtase"/>
</dbReference>
<name>A0ABX0FKY4_9BURK</name>
<evidence type="ECO:0000313" key="3">
    <source>
        <dbReference type="EMBL" id="NGZ85178.1"/>
    </source>
</evidence>
<accession>A0ABX0FKY4</accession>
<dbReference type="Gene3D" id="3.50.50.60">
    <property type="entry name" value="FAD/NAD(P)-binding domain"/>
    <property type="match status" value="1"/>
</dbReference>
<organism evidence="3 4">
    <name type="scientific">Duganella aceris</name>
    <dbReference type="NCBI Taxonomy" id="2703883"/>
    <lineage>
        <taxon>Bacteria</taxon>
        <taxon>Pseudomonadati</taxon>
        <taxon>Pseudomonadota</taxon>
        <taxon>Betaproteobacteria</taxon>
        <taxon>Burkholderiales</taxon>
        <taxon>Oxalobacteraceae</taxon>
        <taxon>Telluria group</taxon>
        <taxon>Duganella</taxon>
    </lineage>
</organism>
<feature type="domain" description="Rhodanese" evidence="2">
    <location>
        <begin position="28"/>
        <end position="74"/>
    </location>
</feature>
<comment type="caution">
    <text evidence="3">The sequence shown here is derived from an EMBL/GenBank/DDBJ whole genome shotgun (WGS) entry which is preliminary data.</text>
</comment>
<dbReference type="SUPFAM" id="SSF51905">
    <property type="entry name" value="FAD/NAD(P)-binding domain"/>
    <property type="match status" value="1"/>
</dbReference>
<dbReference type="Gene3D" id="3.30.9.10">
    <property type="entry name" value="D-Amino Acid Oxidase, subunit A, domain 2"/>
    <property type="match status" value="1"/>
</dbReference>
<dbReference type="PANTHER" id="PTHR13847:SF275">
    <property type="entry name" value="GAMMA-GLUTAMYLPUTRESCINE OXIDOREDUCTASE"/>
    <property type="match status" value="1"/>
</dbReference>
<keyword evidence="1" id="KW-0560">Oxidoreductase</keyword>
<dbReference type="InterPro" id="IPR036188">
    <property type="entry name" value="FAD/NAD-bd_sf"/>
</dbReference>
<dbReference type="Pfam" id="PF01266">
    <property type="entry name" value="DAO"/>
    <property type="match status" value="1"/>
</dbReference>
<gene>
    <name evidence="3" type="ORF">GW587_13050</name>
</gene>
<dbReference type="PROSITE" id="PS50206">
    <property type="entry name" value="RHODANESE_3"/>
    <property type="match status" value="1"/>
</dbReference>
<dbReference type="Proteomes" id="UP000666369">
    <property type="component" value="Unassembled WGS sequence"/>
</dbReference>